<dbReference type="PANTHER" id="PTHR43065">
    <property type="entry name" value="SENSOR HISTIDINE KINASE"/>
    <property type="match status" value="1"/>
</dbReference>
<dbReference type="Proteomes" id="UP000317122">
    <property type="component" value="Unassembled WGS sequence"/>
</dbReference>
<dbReference type="GO" id="GO:0000155">
    <property type="term" value="F:phosphorelay sensor kinase activity"/>
    <property type="evidence" value="ECO:0007669"/>
    <property type="project" value="InterPro"/>
</dbReference>
<reference evidence="6 7" key="1">
    <citation type="journal article" date="2015" name="Stand. Genomic Sci.">
        <title>Genomic Encyclopedia of Bacterial and Archaeal Type Strains, Phase III: the genomes of soil and plant-associated and newly described type strains.</title>
        <authorList>
            <person name="Whitman W.B."/>
            <person name="Woyke T."/>
            <person name="Klenk H.P."/>
            <person name="Zhou Y."/>
            <person name="Lilburn T.G."/>
            <person name="Beck B.J."/>
            <person name="De Vos P."/>
            <person name="Vandamme P."/>
            <person name="Eisen J.A."/>
            <person name="Garrity G."/>
            <person name="Hugenholtz P."/>
            <person name="Kyrpides N.C."/>
        </authorList>
    </citation>
    <scope>NUCLEOTIDE SEQUENCE [LARGE SCALE GENOMIC DNA]</scope>
    <source>
        <strain evidence="6 7">CGMCC 1.2546</strain>
    </source>
</reference>
<comment type="caution">
    <text evidence="6">The sequence shown here is derived from an EMBL/GenBank/DDBJ whole genome shotgun (WGS) entry which is preliminary data.</text>
</comment>
<dbReference type="PANTHER" id="PTHR43065:SF49">
    <property type="entry name" value="HISTIDINE KINASE"/>
    <property type="match status" value="1"/>
</dbReference>
<dbReference type="SUPFAM" id="SSF55874">
    <property type="entry name" value="ATPase domain of HSP90 chaperone/DNA topoisomerase II/histidine kinase"/>
    <property type="match status" value="1"/>
</dbReference>
<keyword evidence="3" id="KW-0597">Phosphoprotein</keyword>
<dbReference type="CDD" id="cd00082">
    <property type="entry name" value="HisKA"/>
    <property type="match status" value="1"/>
</dbReference>
<dbReference type="SUPFAM" id="SSF47384">
    <property type="entry name" value="Homodimeric domain of signal transducing histidine kinase"/>
    <property type="match status" value="1"/>
</dbReference>
<keyword evidence="6" id="KW-0808">Transferase</keyword>
<dbReference type="PRINTS" id="PR00344">
    <property type="entry name" value="BCTRLSENSOR"/>
</dbReference>
<dbReference type="SMART" id="SM00387">
    <property type="entry name" value="HATPase_c"/>
    <property type="match status" value="1"/>
</dbReference>
<evidence type="ECO:0000256" key="4">
    <source>
        <dbReference type="SAM" id="MobiDB-lite"/>
    </source>
</evidence>
<dbReference type="InterPro" id="IPR005467">
    <property type="entry name" value="His_kinase_dom"/>
</dbReference>
<name>A0A562MW65_9HYPH</name>
<keyword evidence="7" id="KW-1185">Reference proteome</keyword>
<dbReference type="EC" id="2.7.13.3" evidence="2"/>
<dbReference type="InterPro" id="IPR003594">
    <property type="entry name" value="HATPase_dom"/>
</dbReference>
<evidence type="ECO:0000256" key="2">
    <source>
        <dbReference type="ARBA" id="ARBA00012438"/>
    </source>
</evidence>
<dbReference type="RefSeq" id="WP_240547323.1">
    <property type="nucleotide sequence ID" value="NZ_BSPF01000032.1"/>
</dbReference>
<dbReference type="InterPro" id="IPR004358">
    <property type="entry name" value="Sig_transdc_His_kin-like_C"/>
</dbReference>
<feature type="domain" description="Histidine kinase" evidence="5">
    <location>
        <begin position="32"/>
        <end position="248"/>
    </location>
</feature>
<dbReference type="Gene3D" id="3.30.565.10">
    <property type="entry name" value="Histidine kinase-like ATPase, C-terminal domain"/>
    <property type="match status" value="1"/>
</dbReference>
<dbReference type="InterPro" id="IPR003661">
    <property type="entry name" value="HisK_dim/P_dom"/>
</dbReference>
<proteinExistence type="predicted"/>
<evidence type="ECO:0000313" key="7">
    <source>
        <dbReference type="Proteomes" id="UP000317122"/>
    </source>
</evidence>
<organism evidence="6 7">
    <name type="scientific">Mesorhizobium tianshanense</name>
    <dbReference type="NCBI Taxonomy" id="39844"/>
    <lineage>
        <taxon>Bacteria</taxon>
        <taxon>Pseudomonadati</taxon>
        <taxon>Pseudomonadota</taxon>
        <taxon>Alphaproteobacteria</taxon>
        <taxon>Hyphomicrobiales</taxon>
        <taxon>Phyllobacteriaceae</taxon>
        <taxon>Mesorhizobium</taxon>
    </lineage>
</organism>
<dbReference type="Gene3D" id="1.10.287.130">
    <property type="match status" value="1"/>
</dbReference>
<comment type="catalytic activity">
    <reaction evidence="1">
        <text>ATP + protein L-histidine = ADP + protein N-phospho-L-histidine.</text>
        <dbReference type="EC" id="2.7.13.3"/>
    </reaction>
</comment>
<evidence type="ECO:0000313" key="6">
    <source>
        <dbReference type="EMBL" id="TWI24153.1"/>
    </source>
</evidence>
<protein>
    <recommendedName>
        <fullName evidence="2">histidine kinase</fullName>
        <ecNumber evidence="2">2.7.13.3</ecNumber>
    </recommendedName>
</protein>
<dbReference type="PROSITE" id="PS50109">
    <property type="entry name" value="HIS_KIN"/>
    <property type="match status" value="1"/>
</dbReference>
<dbReference type="InterPro" id="IPR036890">
    <property type="entry name" value="HATPase_C_sf"/>
</dbReference>
<dbReference type="AlphaFoldDB" id="A0A562MW65"/>
<evidence type="ECO:0000259" key="5">
    <source>
        <dbReference type="PROSITE" id="PS50109"/>
    </source>
</evidence>
<dbReference type="InterPro" id="IPR036097">
    <property type="entry name" value="HisK_dim/P_sf"/>
</dbReference>
<dbReference type="Pfam" id="PF02518">
    <property type="entry name" value="HATPase_c"/>
    <property type="match status" value="1"/>
</dbReference>
<sequence length="255" mass="27572">MIEKQPLTSRYRSVHENSTARSGTDPRVLLASIVHDFNNFLTPIVTILEEMQTHKMGSPSQLRRIDAALFSAFRAKTLARQLLDFANPRKLQPSAVNISQLLEFIEPILASVLPADIILRFDVAEDLAPAFIDRQLMERALLNLMLNARDAMPDGGEVVVAAAIDRQTGSSAATREPMIRLSVADTGIGMSQATLRSAGVPYFSTKSHGTGLGLAMVSQLMESQGGGLSITSTPCQGTAIDLWLPVMPSSITGLR</sequence>
<evidence type="ECO:0000256" key="3">
    <source>
        <dbReference type="ARBA" id="ARBA00022553"/>
    </source>
</evidence>
<gene>
    <name evidence="6" type="ORF">IQ26_06293</name>
</gene>
<feature type="region of interest" description="Disordered" evidence="4">
    <location>
        <begin position="1"/>
        <end position="22"/>
    </location>
</feature>
<dbReference type="EMBL" id="VLKT01000056">
    <property type="protein sequence ID" value="TWI24153.1"/>
    <property type="molecule type" value="Genomic_DNA"/>
</dbReference>
<keyword evidence="6" id="KW-0418">Kinase</keyword>
<evidence type="ECO:0000256" key="1">
    <source>
        <dbReference type="ARBA" id="ARBA00000085"/>
    </source>
</evidence>
<accession>A0A562MW65</accession>